<keyword evidence="4 8" id="KW-0812">Transmembrane</keyword>
<dbReference type="NCBIfam" id="TIGR03426">
    <property type="entry name" value="shape_MreD"/>
    <property type="match status" value="1"/>
</dbReference>
<evidence type="ECO:0000256" key="3">
    <source>
        <dbReference type="ARBA" id="ARBA00022475"/>
    </source>
</evidence>
<comment type="similarity">
    <text evidence="2">Belongs to the MreD family.</text>
</comment>
<reference evidence="9 10" key="1">
    <citation type="submission" date="2019-10" db="EMBL/GenBank/DDBJ databases">
        <title>Alkalibaculum tamaniensis sp.nov., a new alkaliphilic acetogen, isolated on methoxylated aromatics from a mud volcano.</title>
        <authorList>
            <person name="Khomyakova M.A."/>
            <person name="Merkel A.Y."/>
            <person name="Bonch-Osmolovskaya E.A."/>
            <person name="Slobodkin A.I."/>
        </authorList>
    </citation>
    <scope>NUCLEOTIDE SEQUENCE [LARGE SCALE GENOMIC DNA]</scope>
    <source>
        <strain evidence="9 10">M08DMB</strain>
    </source>
</reference>
<feature type="transmembrane region" description="Helical" evidence="8">
    <location>
        <begin position="61"/>
        <end position="88"/>
    </location>
</feature>
<dbReference type="GO" id="GO:0005886">
    <property type="term" value="C:plasma membrane"/>
    <property type="evidence" value="ECO:0007669"/>
    <property type="project" value="UniProtKB-SubCell"/>
</dbReference>
<keyword evidence="7 8" id="KW-0472">Membrane</keyword>
<dbReference type="Pfam" id="PF04093">
    <property type="entry name" value="MreD"/>
    <property type="match status" value="1"/>
</dbReference>
<dbReference type="GO" id="GO:0008360">
    <property type="term" value="P:regulation of cell shape"/>
    <property type="evidence" value="ECO:0007669"/>
    <property type="project" value="UniProtKB-KW"/>
</dbReference>
<evidence type="ECO:0000256" key="2">
    <source>
        <dbReference type="ARBA" id="ARBA00007776"/>
    </source>
</evidence>
<dbReference type="PIRSF" id="PIRSF037497">
    <property type="entry name" value="MreD_Clostridium/Treponema_prd"/>
    <property type="match status" value="1"/>
</dbReference>
<keyword evidence="10" id="KW-1185">Reference proteome</keyword>
<evidence type="ECO:0000256" key="4">
    <source>
        <dbReference type="ARBA" id="ARBA00022692"/>
    </source>
</evidence>
<evidence type="ECO:0000256" key="6">
    <source>
        <dbReference type="ARBA" id="ARBA00022989"/>
    </source>
</evidence>
<keyword evidence="3" id="KW-1003">Cell membrane</keyword>
<dbReference type="Proteomes" id="UP000440004">
    <property type="component" value="Unassembled WGS sequence"/>
</dbReference>
<accession>A0A6A7K652</accession>
<keyword evidence="6 8" id="KW-1133">Transmembrane helix</keyword>
<comment type="caution">
    <text evidence="9">The sequence shown here is derived from an EMBL/GenBank/DDBJ whole genome shotgun (WGS) entry which is preliminary data.</text>
</comment>
<evidence type="ECO:0000313" key="9">
    <source>
        <dbReference type="EMBL" id="MPW24844.1"/>
    </source>
</evidence>
<feature type="transmembrane region" description="Helical" evidence="8">
    <location>
        <begin position="6"/>
        <end position="26"/>
    </location>
</feature>
<comment type="subcellular location">
    <subcellularLocation>
        <location evidence="1">Cell membrane</location>
        <topology evidence="1">Multi-pass membrane protein</topology>
    </subcellularLocation>
</comment>
<organism evidence="9 10">
    <name type="scientific">Alkalibaculum sporogenes</name>
    <dbReference type="NCBI Taxonomy" id="2655001"/>
    <lineage>
        <taxon>Bacteria</taxon>
        <taxon>Bacillati</taxon>
        <taxon>Bacillota</taxon>
        <taxon>Clostridia</taxon>
        <taxon>Eubacteriales</taxon>
        <taxon>Eubacteriaceae</taxon>
        <taxon>Alkalibaculum</taxon>
    </lineage>
</organism>
<protein>
    <submittedName>
        <fullName evidence="9">Rod shape-determining protein MreD</fullName>
    </submittedName>
</protein>
<feature type="transmembrane region" description="Helical" evidence="8">
    <location>
        <begin position="100"/>
        <end position="125"/>
    </location>
</feature>
<evidence type="ECO:0000256" key="8">
    <source>
        <dbReference type="SAM" id="Phobius"/>
    </source>
</evidence>
<sequence length="172" mass="19632">MVGDSLSILKLSLILLIELVLQSTVFQFLNFHGIYPDLVLITLICYSIILGKQYSYKLGVIIGLLFDIMFGNIIGIYALSFLVTAYLISVISSNMFKESLLAPISVFPIGVIINHSVIYLITYLLRINISLIEYITQFNIIYWVVNIITMLIAYPLILKFIKRYILKSHTRS</sequence>
<evidence type="ECO:0000313" key="10">
    <source>
        <dbReference type="Proteomes" id="UP000440004"/>
    </source>
</evidence>
<gene>
    <name evidence="9" type="primary">mreD</name>
    <name evidence="9" type="ORF">GC105_03440</name>
</gene>
<dbReference type="InterPro" id="IPR017225">
    <property type="entry name" value="Cell_shape_determin_MreD_prd"/>
</dbReference>
<evidence type="ECO:0000256" key="7">
    <source>
        <dbReference type="ARBA" id="ARBA00023136"/>
    </source>
</evidence>
<dbReference type="AlphaFoldDB" id="A0A6A7K652"/>
<dbReference type="EMBL" id="WHNX01000004">
    <property type="protein sequence ID" value="MPW24844.1"/>
    <property type="molecule type" value="Genomic_DNA"/>
</dbReference>
<keyword evidence="5" id="KW-0133">Cell shape</keyword>
<proteinExistence type="inferred from homology"/>
<feature type="transmembrane region" description="Helical" evidence="8">
    <location>
        <begin position="140"/>
        <end position="161"/>
    </location>
</feature>
<evidence type="ECO:0000256" key="5">
    <source>
        <dbReference type="ARBA" id="ARBA00022960"/>
    </source>
</evidence>
<dbReference type="InterPro" id="IPR007227">
    <property type="entry name" value="Cell_shape_determining_MreD"/>
</dbReference>
<name>A0A6A7K652_9FIRM</name>
<feature type="transmembrane region" description="Helical" evidence="8">
    <location>
        <begin position="38"/>
        <end position="55"/>
    </location>
</feature>
<evidence type="ECO:0000256" key="1">
    <source>
        <dbReference type="ARBA" id="ARBA00004651"/>
    </source>
</evidence>